<evidence type="ECO:0000256" key="1">
    <source>
        <dbReference type="SAM" id="Phobius"/>
    </source>
</evidence>
<keyword evidence="3" id="KW-1185">Reference proteome</keyword>
<evidence type="ECO:0000313" key="2">
    <source>
        <dbReference type="EMBL" id="KAL3768249.1"/>
    </source>
</evidence>
<keyword evidence="1" id="KW-1133">Transmembrane helix</keyword>
<feature type="transmembrane region" description="Helical" evidence="1">
    <location>
        <begin position="36"/>
        <end position="61"/>
    </location>
</feature>
<keyword evidence="1" id="KW-0472">Membrane</keyword>
<organism evidence="2 3">
    <name type="scientific">Stephanodiscus triporus</name>
    <dbReference type="NCBI Taxonomy" id="2934178"/>
    <lineage>
        <taxon>Eukaryota</taxon>
        <taxon>Sar</taxon>
        <taxon>Stramenopiles</taxon>
        <taxon>Ochrophyta</taxon>
        <taxon>Bacillariophyta</taxon>
        <taxon>Coscinodiscophyceae</taxon>
        <taxon>Thalassiosirophycidae</taxon>
        <taxon>Stephanodiscales</taxon>
        <taxon>Stephanodiscaceae</taxon>
        <taxon>Stephanodiscus</taxon>
    </lineage>
</organism>
<evidence type="ECO:0008006" key="4">
    <source>
        <dbReference type="Google" id="ProtNLM"/>
    </source>
</evidence>
<sequence length="165" mass="18574">MVPGLVLFGDNAYINSSFMATPFPNVSSGNKDDYNFFTLSFGSVLNAHLVCWSIVGVYCALRFQWALQSKKLWHLVNALAKLHNYCIDGTKDGTDTVCEPTTEDLSNITTSEGGYVSMERIDACDVELPVQLMDAGHHFDFDDIPETQRRVVESDMTRKMIKHRK</sequence>
<dbReference type="EMBL" id="JALLAZ020001684">
    <property type="protein sequence ID" value="KAL3768249.1"/>
    <property type="molecule type" value="Genomic_DNA"/>
</dbReference>
<comment type="caution">
    <text evidence="2">The sequence shown here is derived from an EMBL/GenBank/DDBJ whole genome shotgun (WGS) entry which is preliminary data.</text>
</comment>
<dbReference type="Proteomes" id="UP001530315">
    <property type="component" value="Unassembled WGS sequence"/>
</dbReference>
<evidence type="ECO:0000313" key="3">
    <source>
        <dbReference type="Proteomes" id="UP001530315"/>
    </source>
</evidence>
<protein>
    <recommendedName>
        <fullName evidence="4">DDE Tnp4 domain-containing protein</fullName>
    </recommendedName>
</protein>
<gene>
    <name evidence="2" type="ORF">ACHAW5_003012</name>
</gene>
<name>A0ABD3MWK8_9STRA</name>
<dbReference type="AlphaFoldDB" id="A0ABD3MWK8"/>
<proteinExistence type="predicted"/>
<reference evidence="2 3" key="1">
    <citation type="submission" date="2024-10" db="EMBL/GenBank/DDBJ databases">
        <title>Updated reference genomes for cyclostephanoid diatoms.</title>
        <authorList>
            <person name="Roberts W.R."/>
            <person name="Alverson A.J."/>
        </authorList>
    </citation>
    <scope>NUCLEOTIDE SEQUENCE [LARGE SCALE GENOMIC DNA]</scope>
    <source>
        <strain evidence="2 3">AJA276-08</strain>
    </source>
</reference>
<keyword evidence="1" id="KW-0812">Transmembrane</keyword>
<accession>A0ABD3MWK8</accession>